<protein>
    <submittedName>
        <fullName evidence="2">Uncharacterized protein</fullName>
    </submittedName>
</protein>
<name>A0A9W9DFC0_9AGAR</name>
<dbReference type="AlphaFoldDB" id="A0A9W9DFC0"/>
<accession>A0A9W9DFC0</accession>
<evidence type="ECO:0000313" key="3">
    <source>
        <dbReference type="Proteomes" id="UP001150266"/>
    </source>
</evidence>
<reference evidence="2" key="1">
    <citation type="submission" date="2022-08" db="EMBL/GenBank/DDBJ databases">
        <title>A Global Phylogenomic Analysis of the Shiitake Genus Lentinula.</title>
        <authorList>
            <consortium name="DOE Joint Genome Institute"/>
            <person name="Sierra-Patev S."/>
            <person name="Min B."/>
            <person name="Naranjo-Ortiz M."/>
            <person name="Looney B."/>
            <person name="Konkel Z."/>
            <person name="Slot J.C."/>
            <person name="Sakamoto Y."/>
            <person name="Steenwyk J.L."/>
            <person name="Rokas A."/>
            <person name="Carro J."/>
            <person name="Camarero S."/>
            <person name="Ferreira P."/>
            <person name="Molpeceres G."/>
            <person name="Ruiz-Duenas F.J."/>
            <person name="Serrano A."/>
            <person name="Henrissat B."/>
            <person name="Drula E."/>
            <person name="Hughes K.W."/>
            <person name="Mata J.L."/>
            <person name="Ishikawa N.K."/>
            <person name="Vargas-Isla R."/>
            <person name="Ushijima S."/>
            <person name="Smith C.A."/>
            <person name="Ahrendt S."/>
            <person name="Andreopoulos W."/>
            <person name="He G."/>
            <person name="Labutti K."/>
            <person name="Lipzen A."/>
            <person name="Ng V."/>
            <person name="Riley R."/>
            <person name="Sandor L."/>
            <person name="Barry K."/>
            <person name="Martinez A.T."/>
            <person name="Xiao Y."/>
            <person name="Gibbons J.G."/>
            <person name="Terashima K."/>
            <person name="Grigoriev I.V."/>
            <person name="Hibbett D.S."/>
        </authorList>
    </citation>
    <scope>NUCLEOTIDE SEQUENCE</scope>
    <source>
        <strain evidence="2">JLM2183</strain>
    </source>
</reference>
<gene>
    <name evidence="2" type="ORF">J3R30DRAFT_1736831</name>
</gene>
<organism evidence="2 3">
    <name type="scientific">Lentinula aciculospora</name>
    <dbReference type="NCBI Taxonomy" id="153920"/>
    <lineage>
        <taxon>Eukaryota</taxon>
        <taxon>Fungi</taxon>
        <taxon>Dikarya</taxon>
        <taxon>Basidiomycota</taxon>
        <taxon>Agaricomycotina</taxon>
        <taxon>Agaricomycetes</taxon>
        <taxon>Agaricomycetidae</taxon>
        <taxon>Agaricales</taxon>
        <taxon>Marasmiineae</taxon>
        <taxon>Omphalotaceae</taxon>
        <taxon>Lentinula</taxon>
    </lineage>
</organism>
<feature type="region of interest" description="Disordered" evidence="1">
    <location>
        <begin position="20"/>
        <end position="51"/>
    </location>
</feature>
<dbReference type="OrthoDB" id="434783at2759"/>
<evidence type="ECO:0000256" key="1">
    <source>
        <dbReference type="SAM" id="MobiDB-lite"/>
    </source>
</evidence>
<sequence length="149" mass="16326">MSSGEDYEYVAINRDIGGALSSSASTIPTRGLGTEAESRSKRKPGTFHDRETCPGCVARERVLLATRKEIQANAEEEEPIDDLPPYVHSAQTIPPCNGIRDVLITGSTDPRHAAAWGKWIWRGRVRKWDGLVGLVRSVDSGVSTNFSLF</sequence>
<comment type="caution">
    <text evidence="2">The sequence shown here is derived from an EMBL/GenBank/DDBJ whole genome shotgun (WGS) entry which is preliminary data.</text>
</comment>
<keyword evidence="3" id="KW-1185">Reference proteome</keyword>
<proteinExistence type="predicted"/>
<evidence type="ECO:0000313" key="2">
    <source>
        <dbReference type="EMBL" id="KAJ4467823.1"/>
    </source>
</evidence>
<dbReference type="EMBL" id="JAOTPV010000039">
    <property type="protein sequence ID" value="KAJ4467823.1"/>
    <property type="molecule type" value="Genomic_DNA"/>
</dbReference>
<dbReference type="Proteomes" id="UP001150266">
    <property type="component" value="Unassembled WGS sequence"/>
</dbReference>